<evidence type="ECO:0000256" key="1">
    <source>
        <dbReference type="SAM" id="SignalP"/>
    </source>
</evidence>
<evidence type="ECO:0008006" key="4">
    <source>
        <dbReference type="Google" id="ProtNLM"/>
    </source>
</evidence>
<name>A0A5J6MLC3_9PROT</name>
<keyword evidence="1" id="KW-0732">Signal</keyword>
<gene>
    <name evidence="2" type="ORF">FRZ44_36330</name>
</gene>
<protein>
    <recommendedName>
        <fullName evidence="4">Molybdopterin-guanine dinucleotide biosynthesis protein A</fullName>
    </recommendedName>
</protein>
<feature type="chain" id="PRO_5023927705" description="Molybdopterin-guanine dinucleotide biosynthesis protein A" evidence="1">
    <location>
        <begin position="39"/>
        <end position="180"/>
    </location>
</feature>
<dbReference type="KEGG" id="htq:FRZ44_36330"/>
<organism evidence="2 3">
    <name type="scientific">Hypericibacter terrae</name>
    <dbReference type="NCBI Taxonomy" id="2602015"/>
    <lineage>
        <taxon>Bacteria</taxon>
        <taxon>Pseudomonadati</taxon>
        <taxon>Pseudomonadota</taxon>
        <taxon>Alphaproteobacteria</taxon>
        <taxon>Rhodospirillales</taxon>
        <taxon>Dongiaceae</taxon>
        <taxon>Hypericibacter</taxon>
    </lineage>
</organism>
<dbReference type="RefSeq" id="WP_225308324.1">
    <property type="nucleotide sequence ID" value="NZ_CP042906.1"/>
</dbReference>
<dbReference type="EMBL" id="CP042906">
    <property type="protein sequence ID" value="QEX18328.1"/>
    <property type="molecule type" value="Genomic_DNA"/>
</dbReference>
<keyword evidence="3" id="KW-1185">Reference proteome</keyword>
<evidence type="ECO:0000313" key="3">
    <source>
        <dbReference type="Proteomes" id="UP000326202"/>
    </source>
</evidence>
<dbReference type="Proteomes" id="UP000326202">
    <property type="component" value="Chromosome"/>
</dbReference>
<accession>A0A5J6MLC3</accession>
<sequence length="180" mass="19708">MNLLRNGAGRTGFGGRMMVLAAGLAMAMAVVGSLKALADDTTANDDNHANYYYPPPQTTETYEARVQTLAESDRSRRIGFVTGLTKQLLSQRYDPGYAIFAKGDDADKLIIVATEGGHFDTMYRARALLANLTAISRMTPFFQQYTLADQATFLDLLKLLGFKQVTISDGANFAHQITIK</sequence>
<evidence type="ECO:0000313" key="2">
    <source>
        <dbReference type="EMBL" id="QEX18328.1"/>
    </source>
</evidence>
<proteinExistence type="predicted"/>
<feature type="signal peptide" evidence="1">
    <location>
        <begin position="1"/>
        <end position="38"/>
    </location>
</feature>
<reference evidence="2 3" key="1">
    <citation type="submission" date="2019-08" db="EMBL/GenBank/DDBJ databases">
        <title>Hyperibacter terrae gen. nov., sp. nov. and Hyperibacter viscosus sp. nov., two new members in the family Rhodospirillaceae isolated from the rhizosphere of Hypericum perforatum.</title>
        <authorList>
            <person name="Noviana Z."/>
        </authorList>
    </citation>
    <scope>NUCLEOTIDE SEQUENCE [LARGE SCALE GENOMIC DNA]</scope>
    <source>
        <strain evidence="2 3">R5913</strain>
    </source>
</reference>
<dbReference type="AlphaFoldDB" id="A0A5J6MLC3"/>